<evidence type="ECO:0000256" key="2">
    <source>
        <dbReference type="SAM" id="Phobius"/>
    </source>
</evidence>
<keyword evidence="4" id="KW-1185">Reference proteome</keyword>
<accession>A0ABP8RHP6</accession>
<comment type="caution">
    <text evidence="3">The sequence shown here is derived from an EMBL/GenBank/DDBJ whole genome shotgun (WGS) entry which is preliminary data.</text>
</comment>
<proteinExistence type="predicted"/>
<dbReference type="Proteomes" id="UP001501598">
    <property type="component" value="Unassembled WGS sequence"/>
</dbReference>
<dbReference type="RefSeq" id="WP_345413179.1">
    <property type="nucleotide sequence ID" value="NZ_BAABGT010000015.1"/>
</dbReference>
<reference evidence="4" key="1">
    <citation type="journal article" date="2019" name="Int. J. Syst. Evol. Microbiol.">
        <title>The Global Catalogue of Microorganisms (GCM) 10K type strain sequencing project: providing services to taxonomists for standard genome sequencing and annotation.</title>
        <authorList>
            <consortium name="The Broad Institute Genomics Platform"/>
            <consortium name="The Broad Institute Genome Sequencing Center for Infectious Disease"/>
            <person name="Wu L."/>
            <person name="Ma J."/>
        </authorList>
    </citation>
    <scope>NUCLEOTIDE SEQUENCE [LARGE SCALE GENOMIC DNA]</scope>
    <source>
        <strain evidence="4">JCM 17906</strain>
    </source>
</reference>
<evidence type="ECO:0000313" key="4">
    <source>
        <dbReference type="Proteomes" id="UP001501598"/>
    </source>
</evidence>
<evidence type="ECO:0008006" key="5">
    <source>
        <dbReference type="Google" id="ProtNLM"/>
    </source>
</evidence>
<keyword evidence="2" id="KW-0812">Transmembrane</keyword>
<evidence type="ECO:0000313" key="3">
    <source>
        <dbReference type="EMBL" id="GAA4539141.1"/>
    </source>
</evidence>
<keyword evidence="2" id="KW-1133">Transmembrane helix</keyword>
<organism evidence="3 4">
    <name type="scientific">Pseudonocardia xishanensis</name>
    <dbReference type="NCBI Taxonomy" id="630995"/>
    <lineage>
        <taxon>Bacteria</taxon>
        <taxon>Bacillati</taxon>
        <taxon>Actinomycetota</taxon>
        <taxon>Actinomycetes</taxon>
        <taxon>Pseudonocardiales</taxon>
        <taxon>Pseudonocardiaceae</taxon>
        <taxon>Pseudonocardia</taxon>
    </lineage>
</organism>
<gene>
    <name evidence="3" type="ORF">GCM10023175_10040</name>
</gene>
<dbReference type="EMBL" id="BAABGT010000015">
    <property type="protein sequence ID" value="GAA4539141.1"/>
    <property type="molecule type" value="Genomic_DNA"/>
</dbReference>
<name>A0ABP8RHP6_9PSEU</name>
<sequence>MSTDHPTRETGGPPAVAGAGRQPCGTVVRRLARRLRFLAGITVAPLLLCLPGLVSVLSPQIHDSFYADQLLVAGVGAERRPLAEQVTTALAAHPKAELAHAG</sequence>
<keyword evidence="2" id="KW-0472">Membrane</keyword>
<feature type="region of interest" description="Disordered" evidence="1">
    <location>
        <begin position="1"/>
        <end position="21"/>
    </location>
</feature>
<feature type="transmembrane region" description="Helical" evidence="2">
    <location>
        <begin position="37"/>
        <end position="57"/>
    </location>
</feature>
<protein>
    <recommendedName>
        <fullName evidence="5">MMPL family protein</fullName>
    </recommendedName>
</protein>
<evidence type="ECO:0000256" key="1">
    <source>
        <dbReference type="SAM" id="MobiDB-lite"/>
    </source>
</evidence>